<evidence type="ECO:0000256" key="2">
    <source>
        <dbReference type="ARBA" id="ARBA00006419"/>
    </source>
</evidence>
<keyword evidence="11" id="KW-1185">Reference proteome</keyword>
<keyword evidence="5" id="KW-0653">Protein transport</keyword>
<dbReference type="EMBL" id="JAQQAF010000004">
    <property type="protein sequence ID" value="KAJ8492425.1"/>
    <property type="molecule type" value="Genomic_DNA"/>
</dbReference>
<dbReference type="GO" id="GO:0006891">
    <property type="term" value="P:intra-Golgi vesicle-mediated transport"/>
    <property type="evidence" value="ECO:0007669"/>
    <property type="project" value="TreeGrafter"/>
</dbReference>
<gene>
    <name evidence="10" type="ORF">OPV22_014146</name>
</gene>
<evidence type="ECO:0000313" key="11">
    <source>
        <dbReference type="Proteomes" id="UP001222027"/>
    </source>
</evidence>
<keyword evidence="7" id="KW-0472">Membrane</keyword>
<protein>
    <recommendedName>
        <fullName evidence="3">Conserved oligomeric Golgi complex subunit 8</fullName>
    </recommendedName>
    <alternativeName>
        <fullName evidence="8">Component of oligomeric Golgi complex 8</fullName>
    </alternativeName>
</protein>
<feature type="region of interest" description="Disordered" evidence="9">
    <location>
        <begin position="1"/>
        <end position="21"/>
    </location>
</feature>
<comment type="similarity">
    <text evidence="2">Belongs to the COG8 family.</text>
</comment>
<evidence type="ECO:0000256" key="6">
    <source>
        <dbReference type="ARBA" id="ARBA00023034"/>
    </source>
</evidence>
<dbReference type="GO" id="GO:0015031">
    <property type="term" value="P:protein transport"/>
    <property type="evidence" value="ECO:0007669"/>
    <property type="project" value="UniProtKB-KW"/>
</dbReference>
<reference evidence="10 11" key="1">
    <citation type="submission" date="2022-12" db="EMBL/GenBank/DDBJ databases">
        <title>Chromosome-scale assembly of the Ensete ventricosum genome.</title>
        <authorList>
            <person name="Dussert Y."/>
            <person name="Stocks J."/>
            <person name="Wendawek A."/>
            <person name="Woldeyes F."/>
            <person name="Nichols R.A."/>
            <person name="Borrell J.S."/>
        </authorList>
    </citation>
    <scope>NUCLEOTIDE SEQUENCE [LARGE SCALE GENOMIC DNA]</scope>
    <source>
        <strain evidence="11">cv. Maze</strain>
        <tissue evidence="10">Seeds</tissue>
    </source>
</reference>
<comment type="caution">
    <text evidence="10">The sequence shown here is derived from an EMBL/GenBank/DDBJ whole genome shotgun (WGS) entry which is preliminary data.</text>
</comment>
<proteinExistence type="inferred from homology"/>
<dbReference type="GO" id="GO:0000139">
    <property type="term" value="C:Golgi membrane"/>
    <property type="evidence" value="ECO:0007669"/>
    <property type="project" value="UniProtKB-SubCell"/>
</dbReference>
<evidence type="ECO:0000256" key="4">
    <source>
        <dbReference type="ARBA" id="ARBA00022448"/>
    </source>
</evidence>
<dbReference type="InterPro" id="IPR007255">
    <property type="entry name" value="COG8"/>
</dbReference>
<sequence length="160" mass="17887">MPPKPRWVASGGGRGDGREEATTPSALRLLPFSGAAQQHYVSQLLSFTLDRLHKEPELLPVDAERTRRQMQEVAPGNYRAFIAAADVVSFIKEQLSGFDKHLDSLITGIPNLRAGCTEFIESAQQILEERKLNQIFLDNHSTLLDLLEIPQLMDTYNGNE</sequence>
<evidence type="ECO:0000256" key="5">
    <source>
        <dbReference type="ARBA" id="ARBA00022927"/>
    </source>
</evidence>
<organism evidence="10 11">
    <name type="scientific">Ensete ventricosum</name>
    <name type="common">Abyssinian banana</name>
    <name type="synonym">Musa ensete</name>
    <dbReference type="NCBI Taxonomy" id="4639"/>
    <lineage>
        <taxon>Eukaryota</taxon>
        <taxon>Viridiplantae</taxon>
        <taxon>Streptophyta</taxon>
        <taxon>Embryophyta</taxon>
        <taxon>Tracheophyta</taxon>
        <taxon>Spermatophyta</taxon>
        <taxon>Magnoliopsida</taxon>
        <taxon>Liliopsida</taxon>
        <taxon>Zingiberales</taxon>
        <taxon>Musaceae</taxon>
        <taxon>Ensete</taxon>
    </lineage>
</organism>
<dbReference type="Pfam" id="PF04124">
    <property type="entry name" value="Dor1"/>
    <property type="match status" value="1"/>
</dbReference>
<dbReference type="PANTHER" id="PTHR21311">
    <property type="entry name" value="CONSERVED OLIGOMERIC GOLGI COMPLEX COMPONENT 8"/>
    <property type="match status" value="1"/>
</dbReference>
<dbReference type="PANTHER" id="PTHR21311:SF0">
    <property type="entry name" value="CONSERVED OLIGOMERIC GOLGI COMPLEX SUBUNIT 8"/>
    <property type="match status" value="1"/>
</dbReference>
<dbReference type="Proteomes" id="UP001222027">
    <property type="component" value="Unassembled WGS sequence"/>
</dbReference>
<keyword evidence="4" id="KW-0813">Transport</keyword>
<evidence type="ECO:0000256" key="3">
    <source>
        <dbReference type="ARBA" id="ARBA00020983"/>
    </source>
</evidence>
<accession>A0AAV8R703</accession>
<dbReference type="AlphaFoldDB" id="A0AAV8R703"/>
<dbReference type="GO" id="GO:0017119">
    <property type="term" value="C:Golgi transport complex"/>
    <property type="evidence" value="ECO:0007669"/>
    <property type="project" value="InterPro"/>
</dbReference>
<evidence type="ECO:0000256" key="8">
    <source>
        <dbReference type="ARBA" id="ARBA00031347"/>
    </source>
</evidence>
<name>A0AAV8R703_ENSVE</name>
<keyword evidence="6" id="KW-0333">Golgi apparatus</keyword>
<evidence type="ECO:0000313" key="10">
    <source>
        <dbReference type="EMBL" id="KAJ8492425.1"/>
    </source>
</evidence>
<evidence type="ECO:0000256" key="9">
    <source>
        <dbReference type="SAM" id="MobiDB-lite"/>
    </source>
</evidence>
<comment type="subcellular location">
    <subcellularLocation>
        <location evidence="1">Golgi apparatus membrane</location>
        <topology evidence="1">Peripheral membrane protein</topology>
    </subcellularLocation>
</comment>
<evidence type="ECO:0000256" key="1">
    <source>
        <dbReference type="ARBA" id="ARBA00004395"/>
    </source>
</evidence>
<evidence type="ECO:0000256" key="7">
    <source>
        <dbReference type="ARBA" id="ARBA00023136"/>
    </source>
</evidence>